<feature type="compositionally biased region" description="Low complexity" evidence="8">
    <location>
        <begin position="326"/>
        <end position="344"/>
    </location>
</feature>
<dbReference type="WBParaSite" id="GPLIN_000516700">
    <property type="protein sequence ID" value="GPLIN_000516700"/>
    <property type="gene ID" value="GPLIN_000516700"/>
</dbReference>
<organism evidence="10 11">
    <name type="scientific">Globodera pallida</name>
    <name type="common">Potato cyst nematode worm</name>
    <name type="synonym">Heterodera pallida</name>
    <dbReference type="NCBI Taxonomy" id="36090"/>
    <lineage>
        <taxon>Eukaryota</taxon>
        <taxon>Metazoa</taxon>
        <taxon>Ecdysozoa</taxon>
        <taxon>Nematoda</taxon>
        <taxon>Chromadorea</taxon>
        <taxon>Rhabditida</taxon>
        <taxon>Tylenchina</taxon>
        <taxon>Tylenchomorpha</taxon>
        <taxon>Tylenchoidea</taxon>
        <taxon>Heteroderidae</taxon>
        <taxon>Heteroderinae</taxon>
        <taxon>Globodera</taxon>
    </lineage>
</organism>
<evidence type="ECO:0000256" key="3">
    <source>
        <dbReference type="ARBA" id="ARBA00022723"/>
    </source>
</evidence>
<feature type="region of interest" description="Disordered" evidence="8">
    <location>
        <begin position="1"/>
        <end position="25"/>
    </location>
</feature>
<evidence type="ECO:0000256" key="2">
    <source>
        <dbReference type="ARBA" id="ARBA00022679"/>
    </source>
</evidence>
<sequence>MVSKSASSSSSTSNGNNKNQAANEGKSKTETHVFCSQCLKEYTKAAHEMMPFTKNGLGLKCMALNCENPITWQEIRSFIPVESIRALENQCAELCVALSGLDIVERCPKCNCAVDMNGTTADEKLLFHCPGAECGYEMCRKCNEKWADEHNYLNCEQFAKQFNSDEKRLSEVVVHKCHKCNIQFIKDEGCNYVTCTRCKATHCYCCQMPDINSSHFCGCVPKMPCNDNPCKCSKSECGKCLLTKDVAELEALLMERIRKEIKKENIEKKGYDCSTLAALFEAGREVQVATEADGRVRSYETSPARNYQPPMLSSSSGSTLQGGTGTTTRYTGFGNPAFQQQQQQEVEAVSGDEPLSGSPLSMEKRKKAGRIKKMFGIYKKKGKRADV</sequence>
<evidence type="ECO:0000259" key="9">
    <source>
        <dbReference type="PROSITE" id="PS51873"/>
    </source>
</evidence>
<dbReference type="GO" id="GO:0016740">
    <property type="term" value="F:transferase activity"/>
    <property type="evidence" value="ECO:0007669"/>
    <property type="project" value="UniProtKB-KW"/>
</dbReference>
<evidence type="ECO:0000256" key="5">
    <source>
        <dbReference type="ARBA" id="ARBA00022771"/>
    </source>
</evidence>
<dbReference type="AlphaFoldDB" id="A0A183BX28"/>
<dbReference type="Proteomes" id="UP000050741">
    <property type="component" value="Unassembled WGS sequence"/>
</dbReference>
<keyword evidence="6" id="KW-0833">Ubl conjugation pathway</keyword>
<evidence type="ECO:0000256" key="8">
    <source>
        <dbReference type="SAM" id="MobiDB-lite"/>
    </source>
</evidence>
<dbReference type="PANTHER" id="PTHR22770:SF47">
    <property type="entry name" value="E3 UBIQUITIN-PROTEIN LIGASE RNF216"/>
    <property type="match status" value="1"/>
</dbReference>
<comment type="pathway">
    <text evidence="1">Protein modification; protein ubiquitination.</text>
</comment>
<evidence type="ECO:0000256" key="1">
    <source>
        <dbReference type="ARBA" id="ARBA00004906"/>
    </source>
</evidence>
<dbReference type="PROSITE" id="PS51873">
    <property type="entry name" value="TRIAD"/>
    <property type="match status" value="1"/>
</dbReference>
<accession>A0A183BX28</accession>
<keyword evidence="5" id="KW-0863">Zinc-finger</keyword>
<keyword evidence="10" id="KW-1185">Reference proteome</keyword>
<evidence type="ECO:0000313" key="11">
    <source>
        <dbReference type="WBParaSite" id="GPLIN_000516700"/>
    </source>
</evidence>
<feature type="region of interest" description="Disordered" evidence="8">
    <location>
        <begin position="299"/>
        <end position="366"/>
    </location>
</feature>
<keyword evidence="2" id="KW-0808">Transferase</keyword>
<dbReference type="PANTHER" id="PTHR22770">
    <property type="entry name" value="UBIQUITIN CONJUGATING ENZYME 7 INTERACTING PROTEIN-RELATED"/>
    <property type="match status" value="1"/>
</dbReference>
<reference evidence="11" key="3">
    <citation type="submission" date="2016-06" db="UniProtKB">
        <authorList>
            <consortium name="WormBaseParasite"/>
        </authorList>
    </citation>
    <scope>IDENTIFICATION</scope>
</reference>
<reference evidence="10" key="1">
    <citation type="submission" date="2013-12" db="EMBL/GenBank/DDBJ databases">
        <authorList>
            <person name="Aslett M."/>
        </authorList>
    </citation>
    <scope>NUCLEOTIDE SEQUENCE [LARGE SCALE GENOMIC DNA]</scope>
    <source>
        <strain evidence="10">Lindley</strain>
    </source>
</reference>
<keyword evidence="4" id="KW-0677">Repeat</keyword>
<reference evidence="10" key="2">
    <citation type="submission" date="2014-05" db="EMBL/GenBank/DDBJ databases">
        <title>The genome and life-stage specific transcriptomes of Globodera pallida elucidate key aspects of plant parasitism by a cyst nematode.</title>
        <authorList>
            <person name="Cotton J.A."/>
            <person name="Lilley C.J."/>
            <person name="Jones L.M."/>
            <person name="Kikuchi T."/>
            <person name="Reid A.J."/>
            <person name="Thorpe P."/>
            <person name="Tsai I.J."/>
            <person name="Beasley H."/>
            <person name="Blok V."/>
            <person name="Cock P.J.A."/>
            <person name="Van den Akker S.E."/>
            <person name="Holroyd N."/>
            <person name="Hunt M."/>
            <person name="Mantelin S."/>
            <person name="Naghra H."/>
            <person name="Pain A."/>
            <person name="Palomares-Rius J.E."/>
            <person name="Zarowiecki M."/>
            <person name="Berriman M."/>
            <person name="Jones J.T."/>
            <person name="Urwin P.E."/>
        </authorList>
    </citation>
    <scope>NUCLEOTIDE SEQUENCE [LARGE SCALE GENOMIC DNA]</scope>
    <source>
        <strain evidence="10">Lindley</strain>
    </source>
</reference>
<keyword evidence="7" id="KW-0862">Zinc</keyword>
<feature type="domain" description="RING-type" evidence="9">
    <location>
        <begin position="1"/>
        <end position="223"/>
    </location>
</feature>
<evidence type="ECO:0000256" key="4">
    <source>
        <dbReference type="ARBA" id="ARBA00022737"/>
    </source>
</evidence>
<protein>
    <submittedName>
        <fullName evidence="11">RING-type domain-containing protein</fullName>
    </submittedName>
</protein>
<evidence type="ECO:0000256" key="6">
    <source>
        <dbReference type="ARBA" id="ARBA00022786"/>
    </source>
</evidence>
<name>A0A183BX28_GLOPA</name>
<dbReference type="GO" id="GO:0008270">
    <property type="term" value="F:zinc ion binding"/>
    <property type="evidence" value="ECO:0007669"/>
    <property type="project" value="UniProtKB-KW"/>
</dbReference>
<evidence type="ECO:0000256" key="7">
    <source>
        <dbReference type="ARBA" id="ARBA00022833"/>
    </source>
</evidence>
<feature type="compositionally biased region" description="Low complexity" evidence="8">
    <location>
        <begin position="1"/>
        <end position="19"/>
    </location>
</feature>
<dbReference type="SUPFAM" id="SSF57850">
    <property type="entry name" value="RING/U-box"/>
    <property type="match status" value="2"/>
</dbReference>
<dbReference type="InterPro" id="IPR051628">
    <property type="entry name" value="LUBAC_E3_Ligases"/>
</dbReference>
<proteinExistence type="predicted"/>
<dbReference type="InterPro" id="IPR044066">
    <property type="entry name" value="TRIAD_supradom"/>
</dbReference>
<evidence type="ECO:0000313" key="10">
    <source>
        <dbReference type="Proteomes" id="UP000050741"/>
    </source>
</evidence>
<keyword evidence="3" id="KW-0479">Metal-binding</keyword>